<organism evidence="1 2">
    <name type="scientific">Peribacillus deserti</name>
    <dbReference type="NCBI Taxonomy" id="673318"/>
    <lineage>
        <taxon>Bacteria</taxon>
        <taxon>Bacillati</taxon>
        <taxon>Bacillota</taxon>
        <taxon>Bacilli</taxon>
        <taxon>Bacillales</taxon>
        <taxon>Bacillaceae</taxon>
        <taxon>Peribacillus</taxon>
    </lineage>
</organism>
<accession>A0ABS2QLE5</accession>
<dbReference type="RefSeq" id="WP_275585087.1">
    <property type="nucleotide sequence ID" value="NZ_JAFBFI010000017.1"/>
</dbReference>
<evidence type="ECO:0000313" key="2">
    <source>
        <dbReference type="Proteomes" id="UP000823486"/>
    </source>
</evidence>
<comment type="caution">
    <text evidence="1">The sequence shown here is derived from an EMBL/GenBank/DDBJ whole genome shotgun (WGS) entry which is preliminary data.</text>
</comment>
<keyword evidence="2" id="KW-1185">Reference proteome</keyword>
<dbReference type="EMBL" id="JAFBFI010000017">
    <property type="protein sequence ID" value="MBM7693988.1"/>
    <property type="molecule type" value="Genomic_DNA"/>
</dbReference>
<proteinExistence type="predicted"/>
<sequence>MSKLSRQMVSLYFCRYHEILCIFKPIPSLAGYYLLAAEAATV</sequence>
<reference evidence="1 2" key="1">
    <citation type="submission" date="2021-01" db="EMBL/GenBank/DDBJ databases">
        <title>Genomic Encyclopedia of Type Strains, Phase IV (KMG-IV): sequencing the most valuable type-strain genomes for metagenomic binning, comparative biology and taxonomic classification.</title>
        <authorList>
            <person name="Goeker M."/>
        </authorList>
    </citation>
    <scope>NUCLEOTIDE SEQUENCE [LARGE SCALE GENOMIC DNA]</scope>
    <source>
        <strain evidence="1 2">DSM 105482</strain>
    </source>
</reference>
<dbReference type="Proteomes" id="UP000823486">
    <property type="component" value="Unassembled WGS sequence"/>
</dbReference>
<evidence type="ECO:0000313" key="1">
    <source>
        <dbReference type="EMBL" id="MBM7693988.1"/>
    </source>
</evidence>
<protein>
    <submittedName>
        <fullName evidence="1">Uncharacterized protein</fullName>
    </submittedName>
</protein>
<gene>
    <name evidence="1" type="ORF">JOC77_003432</name>
</gene>
<name>A0ABS2QLE5_9BACI</name>